<keyword evidence="3" id="KW-1185">Reference proteome</keyword>
<dbReference type="Proteomes" id="UP000828251">
    <property type="component" value="Unassembled WGS sequence"/>
</dbReference>
<evidence type="ECO:0000259" key="1">
    <source>
        <dbReference type="PROSITE" id="PS50879"/>
    </source>
</evidence>
<dbReference type="Gene3D" id="3.30.420.10">
    <property type="entry name" value="Ribonuclease H-like superfamily/Ribonuclease H"/>
    <property type="match status" value="1"/>
</dbReference>
<dbReference type="CDD" id="cd06222">
    <property type="entry name" value="RNase_H_like"/>
    <property type="match status" value="1"/>
</dbReference>
<dbReference type="GO" id="GO:0004523">
    <property type="term" value="F:RNA-DNA hybrid ribonuclease activity"/>
    <property type="evidence" value="ECO:0007669"/>
    <property type="project" value="InterPro"/>
</dbReference>
<proteinExistence type="predicted"/>
<dbReference type="OrthoDB" id="999696at2759"/>
<dbReference type="GO" id="GO:0003676">
    <property type="term" value="F:nucleic acid binding"/>
    <property type="evidence" value="ECO:0007669"/>
    <property type="project" value="InterPro"/>
</dbReference>
<evidence type="ECO:0000313" key="2">
    <source>
        <dbReference type="EMBL" id="KAH1121874.1"/>
    </source>
</evidence>
<dbReference type="InterPro" id="IPR002156">
    <property type="entry name" value="RNaseH_domain"/>
</dbReference>
<dbReference type="AlphaFoldDB" id="A0A9D3WC35"/>
<name>A0A9D3WC35_9ROSI</name>
<dbReference type="PANTHER" id="PTHR47723">
    <property type="entry name" value="OS05G0353850 PROTEIN"/>
    <property type="match status" value="1"/>
</dbReference>
<dbReference type="InterPro" id="IPR012337">
    <property type="entry name" value="RNaseH-like_sf"/>
</dbReference>
<dbReference type="InterPro" id="IPR036397">
    <property type="entry name" value="RNaseH_sf"/>
</dbReference>
<gene>
    <name evidence="2" type="ORF">J1N35_005034</name>
</gene>
<feature type="domain" description="RNase H type-1" evidence="1">
    <location>
        <begin position="25"/>
        <end position="154"/>
    </location>
</feature>
<dbReference type="InterPro" id="IPR044730">
    <property type="entry name" value="RNase_H-like_dom_plant"/>
</dbReference>
<comment type="caution">
    <text evidence="2">The sequence shown here is derived from an EMBL/GenBank/DDBJ whole genome shotgun (WGS) entry which is preliminary data.</text>
</comment>
<dbReference type="PROSITE" id="PS50879">
    <property type="entry name" value="RNASE_H_1"/>
    <property type="match status" value="1"/>
</dbReference>
<sequence>MLHFFSSFQEIISVCPDQPVDVHTSAEYVHIFTDGAMRLDSGFAVVGGVIRDKKGLWITGFHHFLGKCSAFNAKLWGILEGLKLIQRLGYDHVIIHSDSLEVVKGIHEGSSNCSNSALIRRIHSIMSQENHWSLQYISREQNQIVDCFAKQALIEKENLQVLDVPPEMARVLIDKSTFLGGSFI</sequence>
<dbReference type="InterPro" id="IPR053151">
    <property type="entry name" value="RNase_H-like"/>
</dbReference>
<reference evidence="2 3" key="1">
    <citation type="journal article" date="2021" name="Plant Biotechnol. J.">
        <title>Multi-omics assisted identification of the key and species-specific regulatory components of drought-tolerant mechanisms in Gossypium stocksii.</title>
        <authorList>
            <person name="Yu D."/>
            <person name="Ke L."/>
            <person name="Zhang D."/>
            <person name="Wu Y."/>
            <person name="Sun Y."/>
            <person name="Mei J."/>
            <person name="Sun J."/>
            <person name="Sun Y."/>
        </authorList>
    </citation>
    <scope>NUCLEOTIDE SEQUENCE [LARGE SCALE GENOMIC DNA]</scope>
    <source>
        <strain evidence="3">cv. E1</strain>
        <tissue evidence="2">Leaf</tissue>
    </source>
</reference>
<dbReference type="EMBL" id="JAIQCV010000002">
    <property type="protein sequence ID" value="KAH1121874.1"/>
    <property type="molecule type" value="Genomic_DNA"/>
</dbReference>
<dbReference type="SUPFAM" id="SSF53098">
    <property type="entry name" value="Ribonuclease H-like"/>
    <property type="match status" value="1"/>
</dbReference>
<dbReference type="PANTHER" id="PTHR47723:SF19">
    <property type="entry name" value="POLYNUCLEOTIDYL TRANSFERASE, RIBONUCLEASE H-LIKE SUPERFAMILY PROTEIN"/>
    <property type="match status" value="1"/>
</dbReference>
<accession>A0A9D3WC35</accession>
<evidence type="ECO:0000313" key="3">
    <source>
        <dbReference type="Proteomes" id="UP000828251"/>
    </source>
</evidence>
<protein>
    <recommendedName>
        <fullName evidence="1">RNase H type-1 domain-containing protein</fullName>
    </recommendedName>
</protein>
<dbReference type="Pfam" id="PF13456">
    <property type="entry name" value="RVT_3"/>
    <property type="match status" value="1"/>
</dbReference>
<organism evidence="2 3">
    <name type="scientific">Gossypium stocksii</name>
    <dbReference type="NCBI Taxonomy" id="47602"/>
    <lineage>
        <taxon>Eukaryota</taxon>
        <taxon>Viridiplantae</taxon>
        <taxon>Streptophyta</taxon>
        <taxon>Embryophyta</taxon>
        <taxon>Tracheophyta</taxon>
        <taxon>Spermatophyta</taxon>
        <taxon>Magnoliopsida</taxon>
        <taxon>eudicotyledons</taxon>
        <taxon>Gunneridae</taxon>
        <taxon>Pentapetalae</taxon>
        <taxon>rosids</taxon>
        <taxon>malvids</taxon>
        <taxon>Malvales</taxon>
        <taxon>Malvaceae</taxon>
        <taxon>Malvoideae</taxon>
        <taxon>Gossypium</taxon>
    </lineage>
</organism>